<comment type="caution">
    <text evidence="3">The sequence shown here is derived from an EMBL/GenBank/DDBJ whole genome shotgun (WGS) entry which is preliminary data.</text>
</comment>
<sequence length="372" mass="38107">MLAGAAVWAQDDPVAAGRERLGAAKRAAVEAAARSKRLEQAARAAQAGAERTGAAQAALAARIAAAKASRAAAQARVALIGELLARRRADLAARQAPVARLVGALQSLATRPAWLAVAQPGSTNDLVHVRAVLGTVVPAMQQRTAAVRAGVTDAARLRSQAGVALAALAASNARLEGERLALVRAEAAQRLRSRELARGAMVESDRAIALGEQARDIVDRLEELGEARDTRAALAALPGPLPRPDAAAPALPPPAYRLPVKGAVANGFGEISDSGVRARGLTLTVAPGATVVAPAPGRIAFSKRFRGYRRVVILDHGDGWTTTVTGLAASVGPVDGRVVAGTPIGRAPTGDAPPVTIELRRRGVPVDLAAML</sequence>
<feature type="domain" description="M23ase beta-sheet core" evidence="2">
    <location>
        <begin position="279"/>
        <end position="367"/>
    </location>
</feature>
<accession>A0ABR5YBW5</accession>
<keyword evidence="1" id="KW-0732">Signal</keyword>
<evidence type="ECO:0000313" key="3">
    <source>
        <dbReference type="EMBL" id="KZE11780.1"/>
    </source>
</evidence>
<reference evidence="4" key="1">
    <citation type="submission" date="2016-01" db="EMBL/GenBank/DDBJ databases">
        <title>Draft genome of Chromobacterium sp. F49.</title>
        <authorList>
            <person name="Hong K.W."/>
        </authorList>
    </citation>
    <scope>NUCLEOTIDE SEQUENCE [LARGE SCALE GENOMIC DNA]</scope>
    <source>
        <strain evidence="4">CN3</strain>
    </source>
</reference>
<dbReference type="Proteomes" id="UP000076609">
    <property type="component" value="Unassembled WGS sequence"/>
</dbReference>
<evidence type="ECO:0000313" key="4">
    <source>
        <dbReference type="Proteomes" id="UP000076609"/>
    </source>
</evidence>
<proteinExistence type="predicted"/>
<evidence type="ECO:0000256" key="1">
    <source>
        <dbReference type="ARBA" id="ARBA00022729"/>
    </source>
</evidence>
<name>A0ABR5YBW5_9SPHN</name>
<dbReference type="PANTHER" id="PTHR21666">
    <property type="entry name" value="PEPTIDASE-RELATED"/>
    <property type="match status" value="1"/>
</dbReference>
<dbReference type="Gene3D" id="2.70.70.10">
    <property type="entry name" value="Glucose Permease (Domain IIA)"/>
    <property type="match status" value="1"/>
</dbReference>
<organism evidence="3 4">
    <name type="scientific">Sphingomonas hankookensis</name>
    <dbReference type="NCBI Taxonomy" id="563996"/>
    <lineage>
        <taxon>Bacteria</taxon>
        <taxon>Pseudomonadati</taxon>
        <taxon>Pseudomonadota</taxon>
        <taxon>Alphaproteobacteria</taxon>
        <taxon>Sphingomonadales</taxon>
        <taxon>Sphingomonadaceae</taxon>
        <taxon>Sphingomonas</taxon>
    </lineage>
</organism>
<dbReference type="InterPro" id="IPR050570">
    <property type="entry name" value="Cell_wall_metabolism_enzyme"/>
</dbReference>
<dbReference type="Pfam" id="PF01551">
    <property type="entry name" value="Peptidase_M23"/>
    <property type="match status" value="1"/>
</dbReference>
<dbReference type="InterPro" id="IPR011055">
    <property type="entry name" value="Dup_hybrid_motif"/>
</dbReference>
<dbReference type="SUPFAM" id="SSF51261">
    <property type="entry name" value="Duplicated hybrid motif"/>
    <property type="match status" value="1"/>
</dbReference>
<protein>
    <submittedName>
        <fullName evidence="3">Metalloendopeptidase</fullName>
    </submittedName>
</protein>
<dbReference type="CDD" id="cd12797">
    <property type="entry name" value="M23_peptidase"/>
    <property type="match status" value="1"/>
</dbReference>
<dbReference type="EMBL" id="LQQO01000034">
    <property type="protein sequence ID" value="KZE11780.1"/>
    <property type="molecule type" value="Genomic_DNA"/>
</dbReference>
<dbReference type="InterPro" id="IPR016047">
    <property type="entry name" value="M23ase_b-sheet_dom"/>
</dbReference>
<gene>
    <name evidence="3" type="ORF">AVT10_04635</name>
</gene>
<evidence type="ECO:0000259" key="2">
    <source>
        <dbReference type="Pfam" id="PF01551"/>
    </source>
</evidence>
<keyword evidence="4" id="KW-1185">Reference proteome</keyword>
<dbReference type="PANTHER" id="PTHR21666:SF289">
    <property type="entry name" value="L-ALA--D-GLU ENDOPEPTIDASE"/>
    <property type="match status" value="1"/>
</dbReference>